<reference evidence="4" key="1">
    <citation type="submission" date="2019-10" db="EMBL/GenBank/DDBJ databases">
        <title>Conservation and host-specific expression of non-tandemly repeated heterogenous ribosome RNA gene in arbuscular mycorrhizal fungi.</title>
        <authorList>
            <person name="Maeda T."/>
            <person name="Kobayashi Y."/>
            <person name="Nakagawa T."/>
            <person name="Ezawa T."/>
            <person name="Yamaguchi K."/>
            <person name="Bino T."/>
            <person name="Nishimoto Y."/>
            <person name="Shigenobu S."/>
            <person name="Kawaguchi M."/>
        </authorList>
    </citation>
    <scope>NUCLEOTIDE SEQUENCE</scope>
    <source>
        <strain evidence="4">HR1</strain>
    </source>
</reference>
<dbReference type="CDD" id="cd11660">
    <property type="entry name" value="SANT_TRF"/>
    <property type="match status" value="1"/>
</dbReference>
<comment type="caution">
    <text evidence="4">The sequence shown here is derived from an EMBL/GenBank/DDBJ whole genome shotgun (WGS) entry which is preliminary data.</text>
</comment>
<proteinExistence type="predicted"/>
<gene>
    <name evidence="4" type="ORF">RCL2_002560900</name>
</gene>
<evidence type="ECO:0000313" key="5">
    <source>
        <dbReference type="Proteomes" id="UP000615446"/>
    </source>
</evidence>
<dbReference type="EMBL" id="BLAL01000278">
    <property type="protein sequence ID" value="GES99090.1"/>
    <property type="molecule type" value="Genomic_DNA"/>
</dbReference>
<accession>A0A8H3M7B3</accession>
<dbReference type="Proteomes" id="UP000615446">
    <property type="component" value="Unassembled WGS sequence"/>
</dbReference>
<evidence type="ECO:0000259" key="3">
    <source>
        <dbReference type="SMART" id="SM00717"/>
    </source>
</evidence>
<feature type="region of interest" description="Disordered" evidence="2">
    <location>
        <begin position="1"/>
        <end position="91"/>
    </location>
</feature>
<name>A0A8H3M7B3_9GLOM</name>
<dbReference type="PANTHER" id="PTHR46734">
    <property type="entry name" value="TELOMERIC REPEAT-BINDING FACTOR 1 TERF1"/>
    <property type="match status" value="1"/>
</dbReference>
<feature type="domain" description="Myb-like" evidence="3">
    <location>
        <begin position="148"/>
        <end position="203"/>
    </location>
</feature>
<dbReference type="OrthoDB" id="3366990at2759"/>
<dbReference type="PANTHER" id="PTHR46734:SF1">
    <property type="entry name" value="TELOMERIC REPEAT-BINDING FACTOR 1"/>
    <property type="match status" value="1"/>
</dbReference>
<dbReference type="InterPro" id="IPR052450">
    <property type="entry name" value="TRBD-Containing_Protein"/>
</dbReference>
<evidence type="ECO:0000313" key="4">
    <source>
        <dbReference type="EMBL" id="GES99090.1"/>
    </source>
</evidence>
<dbReference type="InterPro" id="IPR001005">
    <property type="entry name" value="SANT/Myb"/>
</dbReference>
<protein>
    <submittedName>
        <fullName evidence="4">Protein TBF1</fullName>
    </submittedName>
</protein>
<dbReference type="SUPFAM" id="SSF46689">
    <property type="entry name" value="Homeodomain-like"/>
    <property type="match status" value="1"/>
</dbReference>
<evidence type="ECO:0000256" key="2">
    <source>
        <dbReference type="SAM" id="MobiDB-lite"/>
    </source>
</evidence>
<evidence type="ECO:0000256" key="1">
    <source>
        <dbReference type="ARBA" id="ARBA00023242"/>
    </source>
</evidence>
<dbReference type="AlphaFoldDB" id="A0A8H3M7B3"/>
<dbReference type="Gene3D" id="1.10.10.60">
    <property type="entry name" value="Homeodomain-like"/>
    <property type="match status" value="1"/>
</dbReference>
<feature type="compositionally biased region" description="Low complexity" evidence="2">
    <location>
        <begin position="32"/>
        <end position="43"/>
    </location>
</feature>
<dbReference type="InterPro" id="IPR009057">
    <property type="entry name" value="Homeodomain-like_sf"/>
</dbReference>
<organism evidence="4 5">
    <name type="scientific">Rhizophagus clarus</name>
    <dbReference type="NCBI Taxonomy" id="94130"/>
    <lineage>
        <taxon>Eukaryota</taxon>
        <taxon>Fungi</taxon>
        <taxon>Fungi incertae sedis</taxon>
        <taxon>Mucoromycota</taxon>
        <taxon>Glomeromycotina</taxon>
        <taxon>Glomeromycetes</taxon>
        <taxon>Glomerales</taxon>
        <taxon>Glomeraceae</taxon>
        <taxon>Rhizophagus</taxon>
    </lineage>
</organism>
<sequence length="231" mass="25857">MLKYRKRDKSQKTVNKANNMSNRRGSIKKSNSRSSSASSNNSNFDERYRDASPISTTTTDSSDDDNGTARDTAPTTPTTPTKCSPFKPNKELSPVLQIPSLTTSPHFSLPSLPSVVISQSTPHRPAPPEPSVSDNIHEDFNHFRRMKKRNYWTALELDALESGMKEFGTQWARILRMYGGDHGPLRNRNAVQLKDKARNEKLRRIKSGLDLGVFCMATGGEDITEDELVDD</sequence>
<dbReference type="SMART" id="SM00717">
    <property type="entry name" value="SANT"/>
    <property type="match status" value="1"/>
</dbReference>
<keyword evidence="1" id="KW-0539">Nucleus</keyword>
<feature type="compositionally biased region" description="Low complexity" evidence="2">
    <location>
        <begin position="72"/>
        <end position="81"/>
    </location>
</feature>